<dbReference type="SUPFAM" id="SSF117281">
    <property type="entry name" value="Kelch motif"/>
    <property type="match status" value="1"/>
</dbReference>
<keyword evidence="1" id="KW-0880">Kelch repeat</keyword>
<proteinExistence type="predicted"/>
<sequence>MIIITTTATIGSLAFLAGHKGVEVEAEAEELDWWFQLSARERQRDCSSFDSFSLTAADERPWCVVRSLEEGFNVERLFFCTGLAGDRTRGWIYSRRNYCRGFPTTSPYHASLGKNEGLSEPWLYVHICDLSSQARWKAFDLEGKKWWTLPPMPKTTGSACAVLESKLYMIGGRSGSCCASKKVLVYDPCFNRWSEGAHMRVPREFPAMGAIGGKMYVMGGCLPRAWAGTSAWAEVFDPKQGEMGEWVVFPTPTELVRERWMHGSAVMYDKLFAVGDTGGLMLDPLAEDLSPVPKSLSDCWRGKAAVVKEKLFSWNYLDKIIGYDLRTDTWRPLQVVGKQLPRLEWGITLVSVAGKLLVIGEHPRTGPLSVLEMTAVSIEDDSEDNTLRGKVVWSHTFPLDVKVLHILKCECIAL</sequence>
<feature type="domain" description="FKB95-like N-terminal Kelch" evidence="3">
    <location>
        <begin position="148"/>
        <end position="395"/>
    </location>
</feature>
<gene>
    <name evidence="4" type="ORF">R1sor_027390</name>
</gene>
<protein>
    <recommendedName>
        <fullName evidence="3">FKB95-like N-terminal Kelch domain-containing protein</fullName>
    </recommendedName>
</protein>
<evidence type="ECO:0000259" key="3">
    <source>
        <dbReference type="Pfam" id="PF25210"/>
    </source>
</evidence>
<name>A0ABD3GFS7_9MARC</name>
<dbReference type="EMBL" id="JBJQOH010000008">
    <property type="protein sequence ID" value="KAL3677442.1"/>
    <property type="molecule type" value="Genomic_DNA"/>
</dbReference>
<evidence type="ECO:0000313" key="5">
    <source>
        <dbReference type="Proteomes" id="UP001633002"/>
    </source>
</evidence>
<dbReference type="Pfam" id="PF25210">
    <property type="entry name" value="Kelch_FKB95"/>
    <property type="match status" value="1"/>
</dbReference>
<dbReference type="InterPro" id="IPR015915">
    <property type="entry name" value="Kelch-typ_b-propeller"/>
</dbReference>
<dbReference type="Gene3D" id="2.120.10.80">
    <property type="entry name" value="Kelch-type beta propeller"/>
    <property type="match status" value="1"/>
</dbReference>
<dbReference type="PANTHER" id="PTHR46344">
    <property type="entry name" value="OS02G0202900 PROTEIN"/>
    <property type="match status" value="1"/>
</dbReference>
<accession>A0ABD3GFS7</accession>
<comment type="caution">
    <text evidence="4">The sequence shown here is derived from an EMBL/GenBank/DDBJ whole genome shotgun (WGS) entry which is preliminary data.</text>
</comment>
<dbReference type="InterPro" id="IPR006652">
    <property type="entry name" value="Kelch_1"/>
</dbReference>
<dbReference type="InterPro" id="IPR057499">
    <property type="entry name" value="Kelch_FKB95"/>
</dbReference>
<dbReference type="Proteomes" id="UP001633002">
    <property type="component" value="Unassembled WGS sequence"/>
</dbReference>
<dbReference type="AlphaFoldDB" id="A0ABD3GFS7"/>
<evidence type="ECO:0000256" key="2">
    <source>
        <dbReference type="ARBA" id="ARBA00022737"/>
    </source>
</evidence>
<keyword evidence="5" id="KW-1185">Reference proteome</keyword>
<evidence type="ECO:0000313" key="4">
    <source>
        <dbReference type="EMBL" id="KAL3677442.1"/>
    </source>
</evidence>
<reference evidence="4 5" key="1">
    <citation type="submission" date="2024-09" db="EMBL/GenBank/DDBJ databases">
        <title>Chromosome-scale assembly of Riccia sorocarpa.</title>
        <authorList>
            <person name="Paukszto L."/>
        </authorList>
    </citation>
    <scope>NUCLEOTIDE SEQUENCE [LARGE SCALE GENOMIC DNA]</scope>
    <source>
        <strain evidence="4">LP-2024</strain>
        <tissue evidence="4">Aerial parts of the thallus</tissue>
    </source>
</reference>
<evidence type="ECO:0000256" key="1">
    <source>
        <dbReference type="ARBA" id="ARBA00022441"/>
    </source>
</evidence>
<keyword evidence="2" id="KW-0677">Repeat</keyword>
<dbReference type="PANTHER" id="PTHR46344:SF19">
    <property type="entry name" value="F-BOX DOMAIN-CONTAINING PROTEIN"/>
    <property type="match status" value="1"/>
</dbReference>
<dbReference type="SMART" id="SM00612">
    <property type="entry name" value="Kelch"/>
    <property type="match status" value="1"/>
</dbReference>
<organism evidence="4 5">
    <name type="scientific">Riccia sorocarpa</name>
    <dbReference type="NCBI Taxonomy" id="122646"/>
    <lineage>
        <taxon>Eukaryota</taxon>
        <taxon>Viridiplantae</taxon>
        <taxon>Streptophyta</taxon>
        <taxon>Embryophyta</taxon>
        <taxon>Marchantiophyta</taxon>
        <taxon>Marchantiopsida</taxon>
        <taxon>Marchantiidae</taxon>
        <taxon>Marchantiales</taxon>
        <taxon>Ricciaceae</taxon>
        <taxon>Riccia</taxon>
    </lineage>
</organism>